<gene>
    <name evidence="1" type="ORF">AVEN_34013_1</name>
</gene>
<evidence type="ECO:0000313" key="2">
    <source>
        <dbReference type="Proteomes" id="UP000499080"/>
    </source>
</evidence>
<sequence length="94" mass="10505">MSIAARLCKEEVPCSNGRGFLRWLQNSGETYVNDRRSKEVDGDLSTVPTGSCRLRMRLGSVFALFSSNLAYSTTRCSAGRITTAINPERRTWNI</sequence>
<keyword evidence="2" id="KW-1185">Reference proteome</keyword>
<dbReference type="EMBL" id="BGPR01027258">
    <property type="protein sequence ID" value="GBN97631.1"/>
    <property type="molecule type" value="Genomic_DNA"/>
</dbReference>
<proteinExistence type="predicted"/>
<reference evidence="1 2" key="1">
    <citation type="journal article" date="2019" name="Sci. Rep.">
        <title>Orb-weaving spider Araneus ventricosus genome elucidates the spidroin gene catalogue.</title>
        <authorList>
            <person name="Kono N."/>
            <person name="Nakamura H."/>
            <person name="Ohtoshi R."/>
            <person name="Moran D.A.P."/>
            <person name="Shinohara A."/>
            <person name="Yoshida Y."/>
            <person name="Fujiwara M."/>
            <person name="Mori M."/>
            <person name="Tomita M."/>
            <person name="Arakawa K."/>
        </authorList>
    </citation>
    <scope>NUCLEOTIDE SEQUENCE [LARGE SCALE GENOMIC DNA]</scope>
</reference>
<accession>A0A4Y2TBL2</accession>
<comment type="caution">
    <text evidence="1">The sequence shown here is derived from an EMBL/GenBank/DDBJ whole genome shotgun (WGS) entry which is preliminary data.</text>
</comment>
<protein>
    <submittedName>
        <fullName evidence="1">Uncharacterized protein</fullName>
    </submittedName>
</protein>
<dbReference type="Proteomes" id="UP000499080">
    <property type="component" value="Unassembled WGS sequence"/>
</dbReference>
<organism evidence="1 2">
    <name type="scientific">Araneus ventricosus</name>
    <name type="common">Orbweaver spider</name>
    <name type="synonym">Epeira ventricosa</name>
    <dbReference type="NCBI Taxonomy" id="182803"/>
    <lineage>
        <taxon>Eukaryota</taxon>
        <taxon>Metazoa</taxon>
        <taxon>Ecdysozoa</taxon>
        <taxon>Arthropoda</taxon>
        <taxon>Chelicerata</taxon>
        <taxon>Arachnida</taxon>
        <taxon>Araneae</taxon>
        <taxon>Araneomorphae</taxon>
        <taxon>Entelegynae</taxon>
        <taxon>Araneoidea</taxon>
        <taxon>Araneidae</taxon>
        <taxon>Araneus</taxon>
    </lineage>
</organism>
<name>A0A4Y2TBL2_ARAVE</name>
<evidence type="ECO:0000313" key="1">
    <source>
        <dbReference type="EMBL" id="GBN97631.1"/>
    </source>
</evidence>
<dbReference type="AlphaFoldDB" id="A0A4Y2TBL2"/>